<dbReference type="AlphaFoldDB" id="A0A1E7Z604"/>
<evidence type="ECO:0000313" key="2">
    <source>
        <dbReference type="Proteomes" id="UP000175691"/>
    </source>
</evidence>
<name>A0A1E7Z604_9ALTE</name>
<protein>
    <submittedName>
        <fullName evidence="1">Uncharacterized protein</fullName>
    </submittedName>
</protein>
<accession>A0A1E7Z604</accession>
<reference evidence="1 2" key="1">
    <citation type="submission" date="2016-08" db="EMBL/GenBank/DDBJ databases">
        <authorList>
            <person name="Seilhamer J.J."/>
        </authorList>
    </citation>
    <scope>NUCLEOTIDE SEQUENCE [LARGE SCALE GENOMIC DNA]</scope>
    <source>
        <strain evidence="1 2">KCTC 42603</strain>
    </source>
</reference>
<keyword evidence="2" id="KW-1185">Reference proteome</keyword>
<organism evidence="1 2">
    <name type="scientific">Alteromonas confluentis</name>
    <dbReference type="NCBI Taxonomy" id="1656094"/>
    <lineage>
        <taxon>Bacteria</taxon>
        <taxon>Pseudomonadati</taxon>
        <taxon>Pseudomonadota</taxon>
        <taxon>Gammaproteobacteria</taxon>
        <taxon>Alteromonadales</taxon>
        <taxon>Alteromonadaceae</taxon>
        <taxon>Alteromonas/Salinimonas group</taxon>
        <taxon>Alteromonas</taxon>
    </lineage>
</organism>
<dbReference type="Proteomes" id="UP000175691">
    <property type="component" value="Unassembled WGS sequence"/>
</dbReference>
<proteinExistence type="predicted"/>
<gene>
    <name evidence="1" type="ORF">BFC18_19670</name>
</gene>
<dbReference type="OrthoDB" id="20875at2"/>
<dbReference type="Gene3D" id="2.120.10.10">
    <property type="match status" value="1"/>
</dbReference>
<dbReference type="RefSeq" id="WP_070127070.1">
    <property type="nucleotide sequence ID" value="NZ_MDHN01000041.1"/>
</dbReference>
<evidence type="ECO:0000313" key="1">
    <source>
        <dbReference type="EMBL" id="OFC68965.1"/>
    </source>
</evidence>
<comment type="caution">
    <text evidence="1">The sequence shown here is derived from an EMBL/GenBank/DDBJ whole genome shotgun (WGS) entry which is preliminary data.</text>
</comment>
<sequence>MRNILQIHQLKYVSPLAAHCAFTDLIALDDGFLCCYRRATNHVSGDGSIDVVKLNENGKRLFRQTLSFPQTDLRDPKLSVDDNGKIWLIAYCRQVENDGSTIKTSMLSWFSDNGRYWSSPNRFGEHGWWLWRIAWHKNTALGLAYNRKADRLDLFQGHPQRRFYRHPVAALSLERDGLGYPNESDLVIDNRGEINALVRRDADSFSAQFGISKPPYHRWQWQDLGEYIGGPAMLPLGQEHFLVAGRKWTGDTFVTQIWLLNKSYVQLSECLTLPSAGDNSYPGLVLQGDNLFISYYSSHQDNQTRVYFAHITGVETLANIIKQ</sequence>
<dbReference type="EMBL" id="MDHN01000041">
    <property type="protein sequence ID" value="OFC68965.1"/>
    <property type="molecule type" value="Genomic_DNA"/>
</dbReference>
<dbReference type="STRING" id="1656094.BFC18_19670"/>